<keyword evidence="3" id="KW-1185">Reference proteome</keyword>
<gene>
    <name evidence="2" type="ORF">ETH_00006565</name>
</gene>
<feature type="compositionally biased region" description="Polar residues" evidence="1">
    <location>
        <begin position="51"/>
        <end position="60"/>
    </location>
</feature>
<organism evidence="2 3">
    <name type="scientific">Eimeria tenella</name>
    <name type="common">Coccidian parasite</name>
    <dbReference type="NCBI Taxonomy" id="5802"/>
    <lineage>
        <taxon>Eukaryota</taxon>
        <taxon>Sar</taxon>
        <taxon>Alveolata</taxon>
        <taxon>Apicomplexa</taxon>
        <taxon>Conoidasida</taxon>
        <taxon>Coccidia</taxon>
        <taxon>Eucoccidiorida</taxon>
        <taxon>Eimeriorina</taxon>
        <taxon>Eimeriidae</taxon>
        <taxon>Eimeria</taxon>
    </lineage>
</organism>
<dbReference type="VEuPathDB" id="ToxoDB:ETH2_0736400"/>
<reference evidence="2" key="2">
    <citation type="submission" date="2013-10" db="EMBL/GenBank/DDBJ databases">
        <authorList>
            <person name="Aslett M."/>
        </authorList>
    </citation>
    <scope>NUCLEOTIDE SEQUENCE [LARGE SCALE GENOMIC DNA]</scope>
    <source>
        <strain evidence="2">Houghton</strain>
    </source>
</reference>
<sequence>MPIQRLQTVRHTHPDPFRSSGNSAAQEQGDWKQQQEQQDQSQQLAWRTEHYTTPGQQLAHKTTCEQFQRQGQQNGAQEQEQREQGQAEQQQRKHEQVQQLEELEQEQKQQRSEQAEMLPQQKKQQKQQKQRNSCECKAPGK</sequence>
<reference evidence="2" key="1">
    <citation type="submission" date="2013-10" db="EMBL/GenBank/DDBJ databases">
        <title>Genomic analysis of the causative agents of coccidiosis in chickens.</title>
        <authorList>
            <person name="Reid A.J."/>
            <person name="Blake D."/>
            <person name="Billington K."/>
            <person name="Browne H."/>
            <person name="Dunn M."/>
            <person name="Hung S."/>
            <person name="Kawahara F."/>
            <person name="Miranda-Saavedra D."/>
            <person name="Mourier T."/>
            <person name="Nagra H."/>
            <person name="Otto T.D."/>
            <person name="Rawlings N."/>
            <person name="Sanchez A."/>
            <person name="Sanders M."/>
            <person name="Subramaniam C."/>
            <person name="Tay Y."/>
            <person name="Dear P."/>
            <person name="Doerig C."/>
            <person name="Gruber A."/>
            <person name="Parkinson J."/>
            <person name="Shirley M."/>
            <person name="Wan K.L."/>
            <person name="Berriman M."/>
            <person name="Tomley F."/>
            <person name="Pain A."/>
        </authorList>
    </citation>
    <scope>NUCLEOTIDE SEQUENCE [LARGE SCALE GENOMIC DNA]</scope>
    <source>
        <strain evidence="2">Houghton</strain>
    </source>
</reference>
<dbReference type="AlphaFoldDB" id="U6KWZ1"/>
<name>U6KWZ1_EIMTE</name>
<proteinExistence type="predicted"/>
<evidence type="ECO:0000313" key="2">
    <source>
        <dbReference type="EMBL" id="CDJ42667.1"/>
    </source>
</evidence>
<feature type="region of interest" description="Disordered" evidence="1">
    <location>
        <begin position="1"/>
        <end position="141"/>
    </location>
</feature>
<accession>U6KWZ1</accession>
<dbReference type="RefSeq" id="XP_013233417.1">
    <property type="nucleotide sequence ID" value="XM_013377963.1"/>
</dbReference>
<dbReference type="GeneID" id="25250518"/>
<dbReference type="EMBL" id="HG675732">
    <property type="protein sequence ID" value="CDJ42667.1"/>
    <property type="molecule type" value="Genomic_DNA"/>
</dbReference>
<protein>
    <submittedName>
        <fullName evidence="2">Uncharacterized protein</fullName>
    </submittedName>
</protein>
<feature type="compositionally biased region" description="Low complexity" evidence="1">
    <location>
        <begin position="26"/>
        <end position="43"/>
    </location>
</feature>
<evidence type="ECO:0000313" key="3">
    <source>
        <dbReference type="Proteomes" id="UP000030747"/>
    </source>
</evidence>
<feature type="compositionally biased region" description="Basic and acidic residues" evidence="1">
    <location>
        <begin position="105"/>
        <end position="114"/>
    </location>
</feature>
<feature type="compositionally biased region" description="Low complexity" evidence="1">
    <location>
        <begin position="65"/>
        <end position="78"/>
    </location>
</feature>
<dbReference type="VEuPathDB" id="ToxoDB:ETH_00006565"/>
<dbReference type="Proteomes" id="UP000030747">
    <property type="component" value="Unassembled WGS sequence"/>
</dbReference>
<feature type="compositionally biased region" description="Basic and acidic residues" evidence="1">
    <location>
        <begin position="79"/>
        <end position="96"/>
    </location>
</feature>
<evidence type="ECO:0000256" key="1">
    <source>
        <dbReference type="SAM" id="MobiDB-lite"/>
    </source>
</evidence>